<feature type="region of interest" description="Disordered" evidence="6">
    <location>
        <begin position="514"/>
        <end position="539"/>
    </location>
</feature>
<dbReference type="InterPro" id="IPR017853">
    <property type="entry name" value="GH"/>
</dbReference>
<dbReference type="Pfam" id="PF01373">
    <property type="entry name" value="Glyco_hydro_14"/>
    <property type="match status" value="1"/>
</dbReference>
<evidence type="ECO:0000256" key="4">
    <source>
        <dbReference type="PIRSR" id="PIRSR601554-1"/>
    </source>
</evidence>
<dbReference type="GO" id="GO:0000272">
    <property type="term" value="P:polysaccharide catabolic process"/>
    <property type="evidence" value="ECO:0007669"/>
    <property type="project" value="UniProtKB-KW"/>
</dbReference>
<evidence type="ECO:0000313" key="8">
    <source>
        <dbReference type="Proteomes" id="UP000479710"/>
    </source>
</evidence>
<proteinExistence type="inferred from homology"/>
<dbReference type="PRINTS" id="PR00750">
    <property type="entry name" value="BETAAMYLASE"/>
</dbReference>
<dbReference type="PANTHER" id="PTHR31352">
    <property type="entry name" value="BETA-AMYLASE 1, CHLOROPLASTIC"/>
    <property type="match status" value="1"/>
</dbReference>
<accession>A0A6G1D5R6</accession>
<protein>
    <recommendedName>
        <fullName evidence="5">Beta-amylase</fullName>
        <ecNumber evidence="5">3.2.1.2</ecNumber>
    </recommendedName>
</protein>
<feature type="active site" description="Proton acceptor" evidence="4">
    <location>
        <position position="452"/>
    </location>
</feature>
<dbReference type="AlphaFoldDB" id="A0A6G1D5R6"/>
<dbReference type="GO" id="GO:0016161">
    <property type="term" value="F:beta-amylase activity"/>
    <property type="evidence" value="ECO:0007669"/>
    <property type="project" value="UniProtKB-EC"/>
</dbReference>
<evidence type="ECO:0000313" key="7">
    <source>
        <dbReference type="EMBL" id="KAF0907750.1"/>
    </source>
</evidence>
<dbReference type="EC" id="3.2.1.2" evidence="5"/>
<keyword evidence="8" id="KW-1185">Reference proteome</keyword>
<keyword evidence="5" id="KW-0378">Hydrolase</keyword>
<comment type="similarity">
    <text evidence="1 5">Belongs to the glycosyl hydrolase 14 family.</text>
</comment>
<dbReference type="OrthoDB" id="1660156at2759"/>
<dbReference type="SUPFAM" id="SSF51445">
    <property type="entry name" value="(Trans)glycosidases"/>
    <property type="match status" value="1"/>
</dbReference>
<dbReference type="Gene3D" id="3.20.20.80">
    <property type="entry name" value="Glycosidases"/>
    <property type="match status" value="1"/>
</dbReference>
<comment type="caution">
    <text evidence="7">The sequence shown here is derived from an EMBL/GenBank/DDBJ whole genome shotgun (WGS) entry which is preliminary data.</text>
</comment>
<evidence type="ECO:0000256" key="3">
    <source>
        <dbReference type="ARBA" id="ARBA00023326"/>
    </source>
</evidence>
<reference evidence="7 8" key="1">
    <citation type="submission" date="2019-11" db="EMBL/GenBank/DDBJ databases">
        <title>Whole genome sequence of Oryza granulata.</title>
        <authorList>
            <person name="Li W."/>
        </authorList>
    </citation>
    <scope>NUCLEOTIDE SEQUENCE [LARGE SCALE GENOMIC DNA]</scope>
    <source>
        <strain evidence="8">cv. Menghai</strain>
        <tissue evidence="7">Leaf</tissue>
    </source>
</reference>
<sequence>MSNPASYLRGAMESVLITQAQHAARCGPRGLRENAGSAPARVGFARARRGGGRRDLSAAGLGRFLGYATGDHKNKTHEVDDVAPVRLFVGLPIDTVTDGSSVNSAKGVAAGMRAVKLLGADGVELPVFWSVAQPESPDRFSWAGYRAVADMARAEGLSLRVTLHFHGSPGGNVPLLPVWVTTAAADDPDILFTDHSGGRHDDCLSFAVDELPVLHGKSPLECYDAFFRSFADVFQDLFDSTITDVTVGLGPNGELRYPSYPPGSDGRGFTGVGEFQCYDKYMLAQLRLHGEESGHPLWGLSGPHDAPAYHDSPDSCGFFKDHGGSWQGPYGDFFLSWYAGQLVGHGDRVLAVANGVLGDRPVELSAKVPFMHWWHGARSRPAEAVAGFYKSSQKNGYSPVAKMFARHGCTVIVPGMDVCMNKQHRITGSSPDQLLVQIKNACRRHGARIAGENASLVVTHTSSFSRIRSNVLTAERMRPGHFTYQRMGVDFFSPEHWPAFVEFVRSVVCGEWDEDEQGDEERDVAATSGNASAREAQSV</sequence>
<evidence type="ECO:0000256" key="2">
    <source>
        <dbReference type="ARBA" id="ARBA00023277"/>
    </source>
</evidence>
<evidence type="ECO:0000256" key="5">
    <source>
        <dbReference type="RuleBase" id="RU000509"/>
    </source>
</evidence>
<evidence type="ECO:0000256" key="6">
    <source>
        <dbReference type="SAM" id="MobiDB-lite"/>
    </source>
</evidence>
<evidence type="ECO:0000256" key="1">
    <source>
        <dbReference type="ARBA" id="ARBA00005652"/>
    </source>
</evidence>
<keyword evidence="3 5" id="KW-0624">Polysaccharide degradation</keyword>
<keyword evidence="2 5" id="KW-0119">Carbohydrate metabolism</keyword>
<name>A0A6G1D5R6_9ORYZ</name>
<dbReference type="Proteomes" id="UP000479710">
    <property type="component" value="Unassembled WGS sequence"/>
</dbReference>
<dbReference type="PANTHER" id="PTHR31352:SF3">
    <property type="entry name" value="INACTIVE BETA-AMYLASE 9"/>
    <property type="match status" value="1"/>
</dbReference>
<dbReference type="EMBL" id="SPHZ02000007">
    <property type="protein sequence ID" value="KAF0907750.1"/>
    <property type="molecule type" value="Genomic_DNA"/>
</dbReference>
<dbReference type="InterPro" id="IPR001554">
    <property type="entry name" value="Glyco_hydro_14"/>
</dbReference>
<organism evidence="7 8">
    <name type="scientific">Oryza meyeriana var. granulata</name>
    <dbReference type="NCBI Taxonomy" id="110450"/>
    <lineage>
        <taxon>Eukaryota</taxon>
        <taxon>Viridiplantae</taxon>
        <taxon>Streptophyta</taxon>
        <taxon>Embryophyta</taxon>
        <taxon>Tracheophyta</taxon>
        <taxon>Spermatophyta</taxon>
        <taxon>Magnoliopsida</taxon>
        <taxon>Liliopsida</taxon>
        <taxon>Poales</taxon>
        <taxon>Poaceae</taxon>
        <taxon>BOP clade</taxon>
        <taxon>Oryzoideae</taxon>
        <taxon>Oryzeae</taxon>
        <taxon>Oryzinae</taxon>
        <taxon>Oryza</taxon>
        <taxon>Oryza meyeriana</taxon>
    </lineage>
</organism>
<feature type="active site" description="Proton donor" evidence="4">
    <location>
        <position position="254"/>
    </location>
</feature>
<feature type="compositionally biased region" description="Polar residues" evidence="6">
    <location>
        <begin position="527"/>
        <end position="539"/>
    </location>
</feature>
<gene>
    <name evidence="7" type="ORF">E2562_020492</name>
</gene>
<comment type="catalytic activity">
    <reaction evidence="5">
        <text>Hydrolysis of (1-&gt;4)-alpha-D-glucosidic linkages in polysaccharides so as to remove successive maltose units from the non-reducing ends of the chains.</text>
        <dbReference type="EC" id="3.2.1.2"/>
    </reaction>
</comment>
<keyword evidence="5" id="KW-0326">Glycosidase</keyword>